<proteinExistence type="inferred from homology"/>
<comment type="subcellular location">
    <subcellularLocation>
        <location evidence="1">Mitochondrion</location>
    </subcellularLocation>
</comment>
<feature type="compositionally biased region" description="Low complexity" evidence="5">
    <location>
        <begin position="24"/>
        <end position="35"/>
    </location>
</feature>
<dbReference type="AlphaFoldDB" id="A0ABD3SED4"/>
<evidence type="ECO:0000313" key="8">
    <source>
        <dbReference type="Proteomes" id="UP001530377"/>
    </source>
</evidence>
<feature type="region of interest" description="Disordered" evidence="5">
    <location>
        <begin position="498"/>
        <end position="529"/>
    </location>
</feature>
<feature type="region of interest" description="Disordered" evidence="5">
    <location>
        <begin position="1172"/>
        <end position="1200"/>
    </location>
</feature>
<evidence type="ECO:0000256" key="1">
    <source>
        <dbReference type="ARBA" id="ARBA00004173"/>
    </source>
</evidence>
<dbReference type="PANTHER" id="PTHR23354">
    <property type="entry name" value="NUCLEOLAR PROTEIN 7/ESTROGEN RECEPTOR COACTIVATOR-RELATED"/>
    <property type="match status" value="1"/>
</dbReference>
<feature type="region of interest" description="Disordered" evidence="5">
    <location>
        <begin position="969"/>
        <end position="988"/>
    </location>
</feature>
<name>A0ABD3SED4_9STRA</name>
<feature type="region of interest" description="Disordered" evidence="5">
    <location>
        <begin position="1"/>
        <end position="150"/>
    </location>
</feature>
<evidence type="ECO:0000256" key="2">
    <source>
        <dbReference type="ARBA" id="ARBA00009540"/>
    </source>
</evidence>
<dbReference type="Pfam" id="PF07534">
    <property type="entry name" value="TLD"/>
    <property type="match status" value="1"/>
</dbReference>
<feature type="compositionally biased region" description="Low complexity" evidence="5">
    <location>
        <begin position="115"/>
        <end position="132"/>
    </location>
</feature>
<feature type="region of interest" description="Disordered" evidence="5">
    <location>
        <begin position="251"/>
        <end position="287"/>
    </location>
</feature>
<gene>
    <name evidence="7" type="ORF">ACHAXA_010688</name>
</gene>
<feature type="domain" description="TLDc" evidence="6">
    <location>
        <begin position="1038"/>
        <end position="1248"/>
    </location>
</feature>
<feature type="region of interest" description="Disordered" evidence="5">
    <location>
        <begin position="590"/>
        <end position="703"/>
    </location>
</feature>
<accession>A0ABD3SED4</accession>
<keyword evidence="8" id="KW-1185">Reference proteome</keyword>
<dbReference type="InterPro" id="IPR006571">
    <property type="entry name" value="TLDc_dom"/>
</dbReference>
<comment type="caution">
    <text evidence="7">The sequence shown here is derived from an EMBL/GenBank/DDBJ whole genome shotgun (WGS) entry which is preliminary data.</text>
</comment>
<keyword evidence="3" id="KW-0496">Mitochondrion</keyword>
<comment type="similarity">
    <text evidence="2">Belongs to the OXR1 family.</text>
</comment>
<dbReference type="Proteomes" id="UP001530377">
    <property type="component" value="Unassembled WGS sequence"/>
</dbReference>
<evidence type="ECO:0000313" key="7">
    <source>
        <dbReference type="EMBL" id="KAL3822905.1"/>
    </source>
</evidence>
<feature type="compositionally biased region" description="Low complexity" evidence="5">
    <location>
        <begin position="663"/>
        <end position="676"/>
    </location>
</feature>
<dbReference type="GO" id="GO:0005739">
    <property type="term" value="C:mitochondrion"/>
    <property type="evidence" value="ECO:0007669"/>
    <property type="project" value="UniProtKB-SubCell"/>
</dbReference>
<dbReference type="SMART" id="SM00584">
    <property type="entry name" value="TLDc"/>
    <property type="match status" value="1"/>
</dbReference>
<feature type="compositionally biased region" description="Basic and acidic residues" evidence="5">
    <location>
        <begin position="84"/>
        <end position="97"/>
    </location>
</feature>
<evidence type="ECO:0000256" key="5">
    <source>
        <dbReference type="SAM" id="MobiDB-lite"/>
    </source>
</evidence>
<sequence>MRKPDASDPTWSDCGGGNSAILPSASATEASSSSGESGGGNHDDYEEEEVDVNDGGRIMPNFSKDSTAMSIPDISSPQNSPFRRSLDEEHRAKELSRKKLLQGRGGGGGARHLFTASSSSSAAVPVAESTTTRINEVDEEGGERNAVDPKQLLRQSINSLSNSAIPGGGVGNGGGAEKEEVLTLPERNFLEMLLESNDPGIDDACMAARERLLDVNLFSWGSCGGGDEVLPRRLISENLRQDSADWARGEWVDRNDDAKDSDSPAPNDLDHSTSPAAEDTLNRPYDLRRRSSEARLIRLLMRKSQSSLGKDNNRLFRAHEAGLIVTPTGSARRSLMKMGMKMGLPMMEKVHYIPNPPLPANDADDDGEREGAPVDDPNIAATALSGILRNTNKGGTCDKTTFEKALAKMDERTIRRIEKEGQKALAKVDERTIRRIEKEERAKDRQLSMTQMPMAGCSSPFSINVLRAMFASKQMTFRQSSSSYSRFDSFLTSTEKSEPGILTTDSSLVPENDKKNDIFRPNQKPSTSKERFENLLINAGFKDEADDGYNDDLVDANTEDDNEILTSPSNQSVAILTKGGPSYRDVNMFRESPPVKMKPGESGIEKGKSKIECQFPDKVKESTSDEAKVSPATSDIGELPSALSKSLPSGLSNSLPLLPPLGKPSISTQLHSSTTSSRERSNTAGIIKRTSSTSMSPSRKGRYSRSVSWGHMVFSKDEGKAVMARQASSASITSESGLSILSFPHLRKASPLRSDSLRSITSNSVSLQPLRLGAPLRSDSTYSNSSMSIPMLGRAYPISSPMSSYIPLPPATAVRSDSQATMGTNIDDEGSLNSVDFVAANPNIPIHSTSTTDSVSGREFGVFIRQASRNCYEGMGMEVEDLPQLDSIDNARKYKSMVSVDYSVHSSRSARSFSRQRSSSIPTNLPIVALDDSFIIKNIDIERRAAEILRSLSNEDLCSSHRLETINGGSSKGRKFNESSSTTRVNGDLLSDDGSWDMETSSSFGAANAWGVLDDEYAEGVHFQILGTSANDSNCHPHVLSPPLMESLQNFFPSSVSDNNFWLKYSLVRDGASLPSLLRHIRGAKHTLIAIETVEGEVFGSFTSSPWRRNWNYYGNGESFLWRMRRSRSEKDAQYSILDQAKLESELDVFHWSGLNDLVQYCSHDMIAIGGGALPEDNSDNKPDEQRELPPQNPAFTKANEGGFGLAIDSDLLRGTSSSCATFQSPPLSKAHPNGPFEILNMEVWTLTPCINIREAENLEMRTLFLNGYNRDL</sequence>
<feature type="compositionally biased region" description="Basic and acidic residues" evidence="5">
    <location>
        <begin position="251"/>
        <end position="262"/>
    </location>
</feature>
<evidence type="ECO:0000259" key="6">
    <source>
        <dbReference type="PROSITE" id="PS51886"/>
    </source>
</evidence>
<feature type="compositionally biased region" description="Low complexity" evidence="5">
    <location>
        <begin position="643"/>
        <end position="656"/>
    </location>
</feature>
<organism evidence="7 8">
    <name type="scientific">Cyclostephanos tholiformis</name>
    <dbReference type="NCBI Taxonomy" id="382380"/>
    <lineage>
        <taxon>Eukaryota</taxon>
        <taxon>Sar</taxon>
        <taxon>Stramenopiles</taxon>
        <taxon>Ochrophyta</taxon>
        <taxon>Bacillariophyta</taxon>
        <taxon>Coscinodiscophyceae</taxon>
        <taxon>Thalassiosirophycidae</taxon>
        <taxon>Stephanodiscales</taxon>
        <taxon>Stephanodiscaceae</taxon>
        <taxon>Cyclostephanos</taxon>
    </lineage>
</organism>
<evidence type="ECO:0000256" key="3">
    <source>
        <dbReference type="ARBA" id="ARBA00023128"/>
    </source>
</evidence>
<feature type="compositionally biased region" description="Basic and acidic residues" evidence="5">
    <location>
        <begin position="1179"/>
        <end position="1188"/>
    </location>
</feature>
<dbReference type="PANTHER" id="PTHR23354:SF62">
    <property type="entry name" value="MUSTARD, ISOFORM V"/>
    <property type="match status" value="1"/>
</dbReference>
<dbReference type="EMBL" id="JALLPB020000051">
    <property type="protein sequence ID" value="KAL3822905.1"/>
    <property type="molecule type" value="Genomic_DNA"/>
</dbReference>
<evidence type="ECO:0000256" key="4">
    <source>
        <dbReference type="ARBA" id="ARBA00040604"/>
    </source>
</evidence>
<feature type="compositionally biased region" description="Basic and acidic residues" evidence="5">
    <location>
        <begin position="603"/>
        <end position="628"/>
    </location>
</feature>
<protein>
    <recommendedName>
        <fullName evidence="4">Oxidation resistance protein 1</fullName>
    </recommendedName>
</protein>
<feature type="compositionally biased region" description="Polar residues" evidence="5">
    <location>
        <begin position="63"/>
        <end position="82"/>
    </location>
</feature>
<reference evidence="7 8" key="1">
    <citation type="submission" date="2024-10" db="EMBL/GenBank/DDBJ databases">
        <title>Updated reference genomes for cyclostephanoid diatoms.</title>
        <authorList>
            <person name="Roberts W.R."/>
            <person name="Alverson A.J."/>
        </authorList>
    </citation>
    <scope>NUCLEOTIDE SEQUENCE [LARGE SCALE GENOMIC DNA]</scope>
    <source>
        <strain evidence="7 8">AJA228-03</strain>
    </source>
</reference>
<dbReference type="PROSITE" id="PS51886">
    <property type="entry name" value="TLDC"/>
    <property type="match status" value="1"/>
</dbReference>